<gene>
    <name evidence="1" type="ORF">SAMN05660657_03289</name>
</gene>
<evidence type="ECO:0000313" key="1">
    <source>
        <dbReference type="EMBL" id="SFT82334.1"/>
    </source>
</evidence>
<proteinExistence type="predicted"/>
<sequence length="77" mass="8607">MCEQGSVPADVFRWLCRELGHAADEVMSVRLNRERVVLLKDPPTGPLQKFTYEPLGGRLTLVDQEPAGARDDEGGRR</sequence>
<dbReference type="AlphaFoldDB" id="A0A1I7B5F1"/>
<protein>
    <submittedName>
        <fullName evidence="1">Uncharacterized protein</fullName>
    </submittedName>
</protein>
<keyword evidence="2" id="KW-1185">Reference proteome</keyword>
<accession>A0A1I7B5F1</accession>
<reference evidence="2" key="1">
    <citation type="submission" date="2016-10" db="EMBL/GenBank/DDBJ databases">
        <authorList>
            <person name="Varghese N."/>
            <person name="Submissions S."/>
        </authorList>
    </citation>
    <scope>NUCLEOTIDE SEQUENCE [LARGE SCALE GENOMIC DNA]</scope>
    <source>
        <strain evidence="2">DSM 46136</strain>
    </source>
</reference>
<dbReference type="STRING" id="1296565.SAMN05660657_03289"/>
<evidence type="ECO:0000313" key="2">
    <source>
        <dbReference type="Proteomes" id="UP000199546"/>
    </source>
</evidence>
<name>A0A1I7B5F1_9ACTN</name>
<organism evidence="1 2">
    <name type="scientific">Geodermatophilus amargosae</name>
    <dbReference type="NCBI Taxonomy" id="1296565"/>
    <lineage>
        <taxon>Bacteria</taxon>
        <taxon>Bacillati</taxon>
        <taxon>Actinomycetota</taxon>
        <taxon>Actinomycetes</taxon>
        <taxon>Geodermatophilales</taxon>
        <taxon>Geodermatophilaceae</taxon>
        <taxon>Geodermatophilus</taxon>
    </lineage>
</organism>
<dbReference type="Proteomes" id="UP000199546">
    <property type="component" value="Unassembled WGS sequence"/>
</dbReference>
<dbReference type="EMBL" id="FPBA01000012">
    <property type="protein sequence ID" value="SFT82334.1"/>
    <property type="molecule type" value="Genomic_DNA"/>
</dbReference>